<evidence type="ECO:0000259" key="4">
    <source>
        <dbReference type="PROSITE" id="PS51459"/>
    </source>
</evidence>
<dbReference type="InterPro" id="IPR003812">
    <property type="entry name" value="Fido"/>
</dbReference>
<comment type="caution">
    <text evidence="5">The sequence shown here is derived from an EMBL/GenBank/DDBJ whole genome shotgun (WGS) entry which is preliminary data.</text>
</comment>
<evidence type="ECO:0000256" key="3">
    <source>
        <dbReference type="PIRSR" id="PIRSR640198-3"/>
    </source>
</evidence>
<dbReference type="PANTHER" id="PTHR13504:SF38">
    <property type="entry name" value="FIDO DOMAIN-CONTAINING PROTEIN"/>
    <property type="match status" value="1"/>
</dbReference>
<evidence type="ECO:0000256" key="1">
    <source>
        <dbReference type="PIRSR" id="PIRSR640198-1"/>
    </source>
</evidence>
<name>A0A4R9LT10_9LEPT</name>
<feature type="active site" evidence="1">
    <location>
        <position position="195"/>
    </location>
</feature>
<dbReference type="InterPro" id="IPR036597">
    <property type="entry name" value="Fido-like_dom_sf"/>
</dbReference>
<evidence type="ECO:0000313" key="6">
    <source>
        <dbReference type="Proteomes" id="UP000298264"/>
    </source>
</evidence>
<dbReference type="EMBL" id="RQHV01000043">
    <property type="protein sequence ID" value="TGN10564.1"/>
    <property type="molecule type" value="Genomic_DNA"/>
</dbReference>
<dbReference type="RefSeq" id="WP_135764194.1">
    <property type="nucleotide sequence ID" value="NZ_RQHV01000043.1"/>
</dbReference>
<keyword evidence="2" id="KW-0547">Nucleotide-binding</keyword>
<protein>
    <submittedName>
        <fullName evidence="5">Fic family protein</fullName>
    </submittedName>
</protein>
<dbReference type="Proteomes" id="UP000298264">
    <property type="component" value="Unassembled WGS sequence"/>
</dbReference>
<dbReference type="PANTHER" id="PTHR13504">
    <property type="entry name" value="FIDO DOMAIN-CONTAINING PROTEIN DDB_G0283145"/>
    <property type="match status" value="1"/>
</dbReference>
<dbReference type="Gene3D" id="1.10.3290.10">
    <property type="entry name" value="Fido-like domain"/>
    <property type="match status" value="1"/>
</dbReference>
<dbReference type="OrthoDB" id="9813719at2"/>
<dbReference type="PROSITE" id="PS51459">
    <property type="entry name" value="FIDO"/>
    <property type="match status" value="1"/>
</dbReference>
<organism evidence="5 6">
    <name type="scientific">Leptospira ilyithenensis</name>
    <dbReference type="NCBI Taxonomy" id="2484901"/>
    <lineage>
        <taxon>Bacteria</taxon>
        <taxon>Pseudomonadati</taxon>
        <taxon>Spirochaetota</taxon>
        <taxon>Spirochaetia</taxon>
        <taxon>Leptospirales</taxon>
        <taxon>Leptospiraceae</taxon>
        <taxon>Leptospira</taxon>
    </lineage>
</organism>
<feature type="binding site" evidence="2">
    <location>
        <position position="246"/>
    </location>
    <ligand>
        <name>ATP</name>
        <dbReference type="ChEBI" id="CHEBI:30616"/>
    </ligand>
</feature>
<accession>A0A4R9LT10</accession>
<evidence type="ECO:0000313" key="5">
    <source>
        <dbReference type="EMBL" id="TGN10564.1"/>
    </source>
</evidence>
<evidence type="ECO:0000256" key="2">
    <source>
        <dbReference type="PIRSR" id="PIRSR640198-2"/>
    </source>
</evidence>
<feature type="binding site" evidence="2">
    <location>
        <begin position="237"/>
        <end position="238"/>
    </location>
    <ligand>
        <name>ATP</name>
        <dbReference type="ChEBI" id="CHEBI:30616"/>
    </ligand>
</feature>
<dbReference type="GO" id="GO:0005524">
    <property type="term" value="F:ATP binding"/>
    <property type="evidence" value="ECO:0007669"/>
    <property type="project" value="UniProtKB-KW"/>
</dbReference>
<feature type="site" description="Important for autoinhibition of adenylyltransferase activity" evidence="3">
    <location>
        <position position="62"/>
    </location>
</feature>
<keyword evidence="6" id="KW-1185">Reference proteome</keyword>
<feature type="binding site" evidence="2">
    <location>
        <begin position="199"/>
        <end position="206"/>
    </location>
    <ligand>
        <name>ATP</name>
        <dbReference type="ChEBI" id="CHEBI:30616"/>
    </ligand>
</feature>
<proteinExistence type="predicted"/>
<dbReference type="InterPro" id="IPR040198">
    <property type="entry name" value="Fido_containing"/>
</dbReference>
<dbReference type="AlphaFoldDB" id="A0A4R9LT10"/>
<dbReference type="Pfam" id="PF02661">
    <property type="entry name" value="Fic"/>
    <property type="match status" value="1"/>
</dbReference>
<gene>
    <name evidence="5" type="ORF">EHS11_09775</name>
</gene>
<reference evidence="5" key="1">
    <citation type="journal article" date="2019" name="PLoS Negl. Trop. Dis.">
        <title>Revisiting the worldwide diversity of Leptospira species in the environment.</title>
        <authorList>
            <person name="Vincent A.T."/>
            <person name="Schiettekatte O."/>
            <person name="Bourhy P."/>
            <person name="Veyrier F.J."/>
            <person name="Picardeau M."/>
        </authorList>
    </citation>
    <scope>NUCLEOTIDE SEQUENCE [LARGE SCALE GENOMIC DNA]</scope>
    <source>
        <strain evidence="5">201400974</strain>
    </source>
</reference>
<dbReference type="SUPFAM" id="SSF140931">
    <property type="entry name" value="Fic-like"/>
    <property type="match status" value="1"/>
</dbReference>
<sequence length="346" mass="40442">MKTLEKLKNELKSIPLATSWYLSALDEFKGKQELYNKQSPQKLKHLKEHALIESSISSNRMEGVNVAQARIETVIFGSALLKDRDEEEIRGYQQALRWIHESHDRIDINLQTILKLHKLSRGDIWDAGQLKEKQIDITEILPNGKSRIRFKPPGIKESKIFLIKAIDLWNEQIKEKYIPPLILLIAFNFDFLCIHPFRDGNGRVSRLILLLQLYKLGYDIGSYISIERIIEENKDRYYETLEQSSNKWHEAKNDIWPYVNYILFILKESYKQLDTRLENLPNNRGNKSELIINFIGNSIGPFSIADIKYNLPGVSVELIRKLLKDLQNENKVRSLGRGRNAKWEKL</sequence>
<keyword evidence="2" id="KW-0067">ATP-binding</keyword>
<feature type="domain" description="Fido" evidence="4">
    <location>
        <begin position="108"/>
        <end position="267"/>
    </location>
</feature>